<evidence type="ECO:0000313" key="2">
    <source>
        <dbReference type="Proteomes" id="UP000828390"/>
    </source>
</evidence>
<dbReference type="EMBL" id="JAIWYP010000009">
    <property type="protein sequence ID" value="KAH3779081.1"/>
    <property type="molecule type" value="Genomic_DNA"/>
</dbReference>
<evidence type="ECO:0000313" key="1">
    <source>
        <dbReference type="EMBL" id="KAH3779081.1"/>
    </source>
</evidence>
<reference evidence="1" key="1">
    <citation type="journal article" date="2019" name="bioRxiv">
        <title>The Genome of the Zebra Mussel, Dreissena polymorpha: A Resource for Invasive Species Research.</title>
        <authorList>
            <person name="McCartney M.A."/>
            <person name="Auch B."/>
            <person name="Kono T."/>
            <person name="Mallez S."/>
            <person name="Zhang Y."/>
            <person name="Obille A."/>
            <person name="Becker A."/>
            <person name="Abrahante J.E."/>
            <person name="Garbe J."/>
            <person name="Badalamenti J.P."/>
            <person name="Herman A."/>
            <person name="Mangelson H."/>
            <person name="Liachko I."/>
            <person name="Sullivan S."/>
            <person name="Sone E.D."/>
            <person name="Koren S."/>
            <person name="Silverstein K.A.T."/>
            <person name="Beckman K.B."/>
            <person name="Gohl D.M."/>
        </authorList>
    </citation>
    <scope>NUCLEOTIDE SEQUENCE</scope>
    <source>
        <strain evidence="1">Duluth1</strain>
        <tissue evidence="1">Whole animal</tissue>
    </source>
</reference>
<sequence length="67" mass="7210">MPPSASQHGKHICIQHNLAKLRNGSITHVSKKRQAGVSDHTCATAVAPNTIPYAMDTGHAQSADQHW</sequence>
<proteinExistence type="predicted"/>
<name>A0A9D4EIB0_DREPO</name>
<dbReference type="AlphaFoldDB" id="A0A9D4EIB0"/>
<protein>
    <submittedName>
        <fullName evidence="1">Uncharacterized protein</fullName>
    </submittedName>
</protein>
<gene>
    <name evidence="1" type="ORF">DPMN_180560</name>
</gene>
<organism evidence="1 2">
    <name type="scientific">Dreissena polymorpha</name>
    <name type="common">Zebra mussel</name>
    <name type="synonym">Mytilus polymorpha</name>
    <dbReference type="NCBI Taxonomy" id="45954"/>
    <lineage>
        <taxon>Eukaryota</taxon>
        <taxon>Metazoa</taxon>
        <taxon>Spiralia</taxon>
        <taxon>Lophotrochozoa</taxon>
        <taxon>Mollusca</taxon>
        <taxon>Bivalvia</taxon>
        <taxon>Autobranchia</taxon>
        <taxon>Heteroconchia</taxon>
        <taxon>Euheterodonta</taxon>
        <taxon>Imparidentia</taxon>
        <taxon>Neoheterodontei</taxon>
        <taxon>Myida</taxon>
        <taxon>Dreissenoidea</taxon>
        <taxon>Dreissenidae</taxon>
        <taxon>Dreissena</taxon>
    </lineage>
</organism>
<dbReference type="Proteomes" id="UP000828390">
    <property type="component" value="Unassembled WGS sequence"/>
</dbReference>
<keyword evidence="2" id="KW-1185">Reference proteome</keyword>
<reference evidence="1" key="2">
    <citation type="submission" date="2020-11" db="EMBL/GenBank/DDBJ databases">
        <authorList>
            <person name="McCartney M.A."/>
            <person name="Auch B."/>
            <person name="Kono T."/>
            <person name="Mallez S."/>
            <person name="Becker A."/>
            <person name="Gohl D.M."/>
            <person name="Silverstein K.A.T."/>
            <person name="Koren S."/>
            <person name="Bechman K.B."/>
            <person name="Herman A."/>
            <person name="Abrahante J.E."/>
            <person name="Garbe J."/>
        </authorList>
    </citation>
    <scope>NUCLEOTIDE SEQUENCE</scope>
    <source>
        <strain evidence="1">Duluth1</strain>
        <tissue evidence="1">Whole animal</tissue>
    </source>
</reference>
<comment type="caution">
    <text evidence="1">The sequence shown here is derived from an EMBL/GenBank/DDBJ whole genome shotgun (WGS) entry which is preliminary data.</text>
</comment>
<accession>A0A9D4EIB0</accession>